<gene>
    <name evidence="14" type="primary">TRMT13</name>
    <name evidence="14" type="ORF">GWK47_031219</name>
</gene>
<dbReference type="InterPro" id="IPR007871">
    <property type="entry name" value="Methyltransferase_TRM13"/>
</dbReference>
<dbReference type="PANTHER" id="PTHR12998:SF0">
    <property type="entry name" value="TRNA:M(4)X MODIFICATION ENZYME TRM13 HOMOLOG"/>
    <property type="match status" value="1"/>
</dbReference>
<evidence type="ECO:0000256" key="4">
    <source>
        <dbReference type="ARBA" id="ARBA00022691"/>
    </source>
</evidence>
<accession>A0A8J5CQP2</accession>
<evidence type="ECO:0000313" key="14">
    <source>
        <dbReference type="EMBL" id="KAG0729018.1"/>
    </source>
</evidence>
<dbReference type="PROSITE" id="PS51800">
    <property type="entry name" value="ZF_CHHC_U11_48K"/>
    <property type="match status" value="1"/>
</dbReference>
<dbReference type="PANTHER" id="PTHR12998">
    <property type="entry name" value="TRNA:M(4)X MODIFICATION ENZYME TRM13 HOMOLOG"/>
    <property type="match status" value="1"/>
</dbReference>
<comment type="catalytic activity">
    <reaction evidence="11 12">
        <text>adenosine(4) in tRNA(His) + S-adenosyl-L-methionine = 2'-O-methyladenosine(4) in tRNA(His) + S-adenosyl-L-homocysteine + H(+)</text>
        <dbReference type="Rhea" id="RHEA:43196"/>
        <dbReference type="Rhea" id="RHEA-COMP:10401"/>
        <dbReference type="Rhea" id="RHEA-COMP:10402"/>
        <dbReference type="ChEBI" id="CHEBI:15378"/>
        <dbReference type="ChEBI" id="CHEBI:57856"/>
        <dbReference type="ChEBI" id="CHEBI:59789"/>
        <dbReference type="ChEBI" id="CHEBI:74411"/>
        <dbReference type="ChEBI" id="CHEBI:74477"/>
        <dbReference type="EC" id="2.1.1.225"/>
    </reaction>
</comment>
<evidence type="ECO:0000313" key="15">
    <source>
        <dbReference type="Proteomes" id="UP000770661"/>
    </source>
</evidence>
<evidence type="ECO:0000256" key="7">
    <source>
        <dbReference type="ARBA" id="ARBA00022771"/>
    </source>
</evidence>
<proteinExistence type="inferred from homology"/>
<dbReference type="InterPro" id="IPR039044">
    <property type="entry name" value="Trm13"/>
</dbReference>
<dbReference type="InterPro" id="IPR021721">
    <property type="entry name" value="Znf_CCCH-type_TRM13"/>
</dbReference>
<keyword evidence="5 12" id="KW-0819">tRNA processing</keyword>
<keyword evidence="2 12" id="KW-0489">Methyltransferase</keyword>
<name>A0A8J5CQP2_CHIOP</name>
<dbReference type="OrthoDB" id="258806at2759"/>
<comment type="catalytic activity">
    <reaction evidence="10 12">
        <text>cytidine(4) in tRNA(Gly)(GCC) + S-adenosyl-L-methionine = 2'-O-methylcytidine(4) in tRNA(Gly)(GCC) + S-adenosyl-L-homocysteine + H(+)</text>
        <dbReference type="Rhea" id="RHEA:43192"/>
        <dbReference type="Rhea" id="RHEA-COMP:10399"/>
        <dbReference type="Rhea" id="RHEA-COMP:10400"/>
        <dbReference type="ChEBI" id="CHEBI:15378"/>
        <dbReference type="ChEBI" id="CHEBI:57856"/>
        <dbReference type="ChEBI" id="CHEBI:59789"/>
        <dbReference type="ChEBI" id="CHEBI:74495"/>
        <dbReference type="ChEBI" id="CHEBI:82748"/>
        <dbReference type="EC" id="2.1.1.225"/>
    </reaction>
</comment>
<evidence type="ECO:0000259" key="13">
    <source>
        <dbReference type="PROSITE" id="PS51800"/>
    </source>
</evidence>
<keyword evidence="7 12" id="KW-0863">Zinc-finger</keyword>
<dbReference type="GO" id="GO:0030488">
    <property type="term" value="P:tRNA methylation"/>
    <property type="evidence" value="ECO:0007669"/>
    <property type="project" value="InterPro"/>
</dbReference>
<keyword evidence="6 12" id="KW-0479">Metal-binding</keyword>
<keyword evidence="3 12" id="KW-0808">Transferase</keyword>
<dbReference type="Pfam" id="PF11722">
    <property type="entry name" value="zf-TRM13_CCCH"/>
    <property type="match status" value="1"/>
</dbReference>
<reference evidence="14" key="1">
    <citation type="submission" date="2020-07" db="EMBL/GenBank/DDBJ databases">
        <title>The High-quality genome of the commercially important snow crab, Chionoecetes opilio.</title>
        <authorList>
            <person name="Jeong J.-H."/>
            <person name="Ryu S."/>
        </authorList>
    </citation>
    <scope>NUCLEOTIDE SEQUENCE</scope>
    <source>
        <strain evidence="14">MADBK_172401_WGS</strain>
        <tissue evidence="14">Digestive gland</tissue>
    </source>
</reference>
<comment type="function">
    <text evidence="12">tRNA methylase which 2'-O-methylates cytidine(4) in tRNA(Pro) and tRNA(Gly)(GCC), and adenosine(4) in tRNA(His).</text>
</comment>
<evidence type="ECO:0000256" key="1">
    <source>
        <dbReference type="ARBA" id="ARBA00005265"/>
    </source>
</evidence>
<dbReference type="Proteomes" id="UP000770661">
    <property type="component" value="Unassembled WGS sequence"/>
</dbReference>
<organism evidence="14 15">
    <name type="scientific">Chionoecetes opilio</name>
    <name type="common">Atlantic snow crab</name>
    <name type="synonym">Cancer opilio</name>
    <dbReference type="NCBI Taxonomy" id="41210"/>
    <lineage>
        <taxon>Eukaryota</taxon>
        <taxon>Metazoa</taxon>
        <taxon>Ecdysozoa</taxon>
        <taxon>Arthropoda</taxon>
        <taxon>Crustacea</taxon>
        <taxon>Multicrustacea</taxon>
        <taxon>Malacostraca</taxon>
        <taxon>Eumalacostraca</taxon>
        <taxon>Eucarida</taxon>
        <taxon>Decapoda</taxon>
        <taxon>Pleocyemata</taxon>
        <taxon>Brachyura</taxon>
        <taxon>Eubrachyura</taxon>
        <taxon>Majoidea</taxon>
        <taxon>Majidae</taxon>
        <taxon>Chionoecetes</taxon>
    </lineage>
</organism>
<evidence type="ECO:0000256" key="10">
    <source>
        <dbReference type="ARBA" id="ARBA00048635"/>
    </source>
</evidence>
<evidence type="ECO:0000256" key="8">
    <source>
        <dbReference type="ARBA" id="ARBA00022833"/>
    </source>
</evidence>
<evidence type="ECO:0000256" key="2">
    <source>
        <dbReference type="ARBA" id="ARBA00022603"/>
    </source>
</evidence>
<dbReference type="EC" id="2.1.1.225" evidence="12"/>
<evidence type="ECO:0000256" key="3">
    <source>
        <dbReference type="ARBA" id="ARBA00022679"/>
    </source>
</evidence>
<evidence type="ECO:0000256" key="12">
    <source>
        <dbReference type="RuleBase" id="RU367103"/>
    </source>
</evidence>
<keyword evidence="4 12" id="KW-0949">S-adenosyl-L-methionine</keyword>
<dbReference type="Pfam" id="PF05253">
    <property type="entry name" value="zf-U11-48K"/>
    <property type="match status" value="1"/>
</dbReference>
<dbReference type="GO" id="GO:0008270">
    <property type="term" value="F:zinc ion binding"/>
    <property type="evidence" value="ECO:0007669"/>
    <property type="project" value="UniProtKB-KW"/>
</dbReference>
<keyword evidence="8 12" id="KW-0862">Zinc</keyword>
<comment type="similarity">
    <text evidence="1 12">Belongs to the methyltransferase TRM13 family.</text>
</comment>
<comment type="catalytic activity">
    <reaction evidence="9 12">
        <text>cytidine(4) in tRNA(Pro) + S-adenosyl-L-methionine = 2'-O-methylcytidine(4) in tRNA(Pro) + S-adenosyl-L-homocysteine + H(+)</text>
        <dbReference type="Rhea" id="RHEA:32767"/>
        <dbReference type="Rhea" id="RHEA-COMP:10397"/>
        <dbReference type="Rhea" id="RHEA-COMP:10398"/>
        <dbReference type="ChEBI" id="CHEBI:15378"/>
        <dbReference type="ChEBI" id="CHEBI:57856"/>
        <dbReference type="ChEBI" id="CHEBI:59789"/>
        <dbReference type="ChEBI" id="CHEBI:74495"/>
        <dbReference type="ChEBI" id="CHEBI:82748"/>
        <dbReference type="EC" id="2.1.1.225"/>
    </reaction>
</comment>
<evidence type="ECO:0000256" key="6">
    <source>
        <dbReference type="ARBA" id="ARBA00022723"/>
    </source>
</evidence>
<dbReference type="Pfam" id="PF05206">
    <property type="entry name" value="TRM13"/>
    <property type="match status" value="1"/>
</dbReference>
<evidence type="ECO:0000256" key="9">
    <source>
        <dbReference type="ARBA" id="ARBA00048165"/>
    </source>
</evidence>
<evidence type="ECO:0000256" key="11">
    <source>
        <dbReference type="ARBA" id="ARBA00049393"/>
    </source>
</evidence>
<dbReference type="EMBL" id="JACEEZ010001592">
    <property type="protein sequence ID" value="KAG0729018.1"/>
    <property type="molecule type" value="Genomic_DNA"/>
</dbReference>
<evidence type="ECO:0000256" key="5">
    <source>
        <dbReference type="ARBA" id="ARBA00022694"/>
    </source>
</evidence>
<dbReference type="AlphaFoldDB" id="A0A8J5CQP2"/>
<dbReference type="InterPro" id="IPR022776">
    <property type="entry name" value="TRM13/UPF0224_CHHC_Znf_dom"/>
</dbReference>
<dbReference type="GO" id="GO:0106050">
    <property type="term" value="F:tRNA 2'-O-methyltransferase activity"/>
    <property type="evidence" value="ECO:0007669"/>
    <property type="project" value="UniProtKB-UniRule"/>
</dbReference>
<comment type="caution">
    <text evidence="14">The sequence shown here is derived from an EMBL/GenBank/DDBJ whole genome shotgun (WGS) entry which is preliminary data.</text>
</comment>
<keyword evidence="15" id="KW-1185">Reference proteome</keyword>
<sequence length="469" mass="51243">MAGLAAGGGGGGVEGQKVCGFFLAHKGRVCRMLVKAGRRYCGQHLTEDTEAQSSGQHKRIPCPLDPKHSCFEYKLERHLAICNARLVTDLPHLSLHCNLRGGAGEAPPKVLLAPCRTQCCWPSSPRWRGYTQEYHILILTLGMSYLNPRPCIAADVIGTIGESILRLGAVEAVIAGSCGNPSVVRHLRQTSSLLAHLQAANLLDTATRPACYVEFGAGRGQLTHLLTEAVTDPSKALFVMVERGAQRYKYDTKMKQNQEINLKRIRADIEHLSLAGVEGLGDYDSIVGLGKHLCGAASDLALRCLCQHPGTAVAGAVLALCCHHRCAWESYCGLEVLQGLGVLPLEFYVLTALTGWATCNSRDVPRKEETPSELTNENGFEASLNKEQHSELSLPTEAVMEKKLLVNRYTRLRLSAQHRAEVGRKAKQVLDYGRLQYLGGQGFVCRLVQYVTMDTTPENVALIAQRVPR</sequence>
<feature type="domain" description="CHHC U11-48K-type" evidence="13">
    <location>
        <begin position="59"/>
        <end position="86"/>
    </location>
</feature>
<protein>
    <recommendedName>
        <fullName evidence="12">tRNA:m(4)X modification enzyme TRM13</fullName>
        <ecNumber evidence="12">2.1.1.225</ecNumber>
    </recommendedName>
</protein>